<gene>
    <name evidence="9" type="ORF">EV356DRAFT_134050</name>
</gene>
<dbReference type="EMBL" id="ML991794">
    <property type="protein sequence ID" value="KAF2235040.1"/>
    <property type="molecule type" value="Genomic_DNA"/>
</dbReference>
<evidence type="ECO:0000256" key="1">
    <source>
        <dbReference type="ARBA" id="ARBA00004141"/>
    </source>
</evidence>
<dbReference type="InterPro" id="IPR049326">
    <property type="entry name" value="Rhodopsin_dom_fungi"/>
</dbReference>
<feature type="transmembrane region" description="Helical" evidence="7">
    <location>
        <begin position="271"/>
        <end position="295"/>
    </location>
</feature>
<dbReference type="PANTHER" id="PTHR33048:SF134">
    <property type="entry name" value="INTEGRAL MEMBRANE PROTEIN"/>
    <property type="match status" value="1"/>
</dbReference>
<evidence type="ECO:0000259" key="8">
    <source>
        <dbReference type="Pfam" id="PF20684"/>
    </source>
</evidence>
<comment type="similarity">
    <text evidence="5">Belongs to the SAT4 family.</text>
</comment>
<feature type="region of interest" description="Disordered" evidence="6">
    <location>
        <begin position="321"/>
        <end position="397"/>
    </location>
</feature>
<evidence type="ECO:0000256" key="2">
    <source>
        <dbReference type="ARBA" id="ARBA00022692"/>
    </source>
</evidence>
<dbReference type="GO" id="GO:0016020">
    <property type="term" value="C:membrane"/>
    <property type="evidence" value="ECO:0007669"/>
    <property type="project" value="UniProtKB-SubCell"/>
</dbReference>
<feature type="transmembrane region" description="Helical" evidence="7">
    <location>
        <begin position="212"/>
        <end position="234"/>
    </location>
</feature>
<proteinExistence type="inferred from homology"/>
<reference evidence="9" key="1">
    <citation type="journal article" date="2020" name="Stud. Mycol.">
        <title>101 Dothideomycetes genomes: a test case for predicting lifestyles and emergence of pathogens.</title>
        <authorList>
            <person name="Haridas S."/>
            <person name="Albert R."/>
            <person name="Binder M."/>
            <person name="Bloem J."/>
            <person name="Labutti K."/>
            <person name="Salamov A."/>
            <person name="Andreopoulos B."/>
            <person name="Baker S."/>
            <person name="Barry K."/>
            <person name="Bills G."/>
            <person name="Bluhm B."/>
            <person name="Cannon C."/>
            <person name="Castanera R."/>
            <person name="Culley D."/>
            <person name="Daum C."/>
            <person name="Ezra D."/>
            <person name="Gonzalez J."/>
            <person name="Henrissat B."/>
            <person name="Kuo A."/>
            <person name="Liang C."/>
            <person name="Lipzen A."/>
            <person name="Lutzoni F."/>
            <person name="Magnuson J."/>
            <person name="Mondo S."/>
            <person name="Nolan M."/>
            <person name="Ohm R."/>
            <person name="Pangilinan J."/>
            <person name="Park H.-J."/>
            <person name="Ramirez L."/>
            <person name="Alfaro M."/>
            <person name="Sun H."/>
            <person name="Tritt A."/>
            <person name="Yoshinaga Y."/>
            <person name="Zwiers L.-H."/>
            <person name="Turgeon B."/>
            <person name="Goodwin S."/>
            <person name="Spatafora J."/>
            <person name="Crous P."/>
            <person name="Grigoriev I."/>
        </authorList>
    </citation>
    <scope>NUCLEOTIDE SEQUENCE</scope>
    <source>
        <strain evidence="9">Tuck. ex Michener</strain>
    </source>
</reference>
<evidence type="ECO:0000313" key="9">
    <source>
        <dbReference type="EMBL" id="KAF2235040.1"/>
    </source>
</evidence>
<evidence type="ECO:0000256" key="7">
    <source>
        <dbReference type="SAM" id="Phobius"/>
    </source>
</evidence>
<keyword evidence="10" id="KW-1185">Reference proteome</keyword>
<keyword evidence="2 7" id="KW-0812">Transmembrane</keyword>
<feature type="transmembrane region" description="Helical" evidence="7">
    <location>
        <begin position="12"/>
        <end position="32"/>
    </location>
</feature>
<protein>
    <recommendedName>
        <fullName evidence="8">Rhodopsin domain-containing protein</fullName>
    </recommendedName>
</protein>
<evidence type="ECO:0000313" key="10">
    <source>
        <dbReference type="Proteomes" id="UP000800092"/>
    </source>
</evidence>
<evidence type="ECO:0000256" key="6">
    <source>
        <dbReference type="SAM" id="MobiDB-lite"/>
    </source>
</evidence>
<organism evidence="9 10">
    <name type="scientific">Viridothelium virens</name>
    <name type="common">Speckled blister lichen</name>
    <name type="synonym">Trypethelium virens</name>
    <dbReference type="NCBI Taxonomy" id="1048519"/>
    <lineage>
        <taxon>Eukaryota</taxon>
        <taxon>Fungi</taxon>
        <taxon>Dikarya</taxon>
        <taxon>Ascomycota</taxon>
        <taxon>Pezizomycotina</taxon>
        <taxon>Dothideomycetes</taxon>
        <taxon>Dothideomycetes incertae sedis</taxon>
        <taxon>Trypetheliales</taxon>
        <taxon>Trypetheliaceae</taxon>
        <taxon>Viridothelium</taxon>
    </lineage>
</organism>
<dbReference type="OrthoDB" id="5393606at2759"/>
<feature type="domain" description="Rhodopsin" evidence="8">
    <location>
        <begin position="28"/>
        <end position="300"/>
    </location>
</feature>
<comment type="subcellular location">
    <subcellularLocation>
        <location evidence="1">Membrane</location>
        <topology evidence="1">Multi-pass membrane protein</topology>
    </subcellularLocation>
</comment>
<dbReference type="PANTHER" id="PTHR33048">
    <property type="entry name" value="PTH11-LIKE INTEGRAL MEMBRANE PROTEIN (AFU_ORTHOLOGUE AFUA_5G11245)"/>
    <property type="match status" value="1"/>
</dbReference>
<dbReference type="InterPro" id="IPR052337">
    <property type="entry name" value="SAT4-like"/>
</dbReference>
<keyword evidence="3 7" id="KW-1133">Transmembrane helix</keyword>
<dbReference type="Proteomes" id="UP000800092">
    <property type="component" value="Unassembled WGS sequence"/>
</dbReference>
<evidence type="ECO:0000256" key="5">
    <source>
        <dbReference type="ARBA" id="ARBA00038359"/>
    </source>
</evidence>
<accession>A0A6A6HC04</accession>
<sequence length="451" mass="49610">MVAGYPDPAANYVVAILFPVIGTVLVGVRFVLRMARKMPLELDDWFCLPALLFVWGCAGALIWGIKQQTFGYHSPSAITPENAMPTIMKIGTSIEAAYIFVLLSYLALGFTKLSILFFYRRIFRGKVFNIVTWIVITVVTLWMLVFSLTWLFSCGNHPRVLWTQFSVINSRCINIFNQMVAGAVVDWVLDITVLVLPCAMVWQLQMPLRQKFYVMGIFLTGIISLIAGILRFVVSLAVANFGNSAIAAGNYSSIDIASMSGHTLGVSKADWLGITTVSIFWAMVEVSAALIAINLPALRPGQALRNSSFYRWLSGITSSLRFSSRGSGSRGSGSKGSSKLRGFPGEKKMSDASDSSGASIPMQGPWPSLATQGKSFDGKEEDEEWGRKGGIGMAIGETGREGAGAIYCERDWQVTESPARTDMSESDFRRRYEELFPPGSAYVVREPRERV</sequence>
<feature type="transmembrane region" description="Helical" evidence="7">
    <location>
        <begin position="96"/>
        <end position="118"/>
    </location>
</feature>
<feature type="transmembrane region" description="Helical" evidence="7">
    <location>
        <begin position="44"/>
        <end position="65"/>
    </location>
</feature>
<keyword evidence="4 7" id="KW-0472">Membrane</keyword>
<dbReference type="AlphaFoldDB" id="A0A6A6HC04"/>
<dbReference type="Pfam" id="PF20684">
    <property type="entry name" value="Fung_rhodopsin"/>
    <property type="match status" value="1"/>
</dbReference>
<evidence type="ECO:0000256" key="4">
    <source>
        <dbReference type="ARBA" id="ARBA00023136"/>
    </source>
</evidence>
<feature type="transmembrane region" description="Helical" evidence="7">
    <location>
        <begin position="130"/>
        <end position="152"/>
    </location>
</feature>
<name>A0A6A6HC04_VIRVR</name>
<feature type="transmembrane region" description="Helical" evidence="7">
    <location>
        <begin position="179"/>
        <end position="200"/>
    </location>
</feature>
<evidence type="ECO:0000256" key="3">
    <source>
        <dbReference type="ARBA" id="ARBA00022989"/>
    </source>
</evidence>